<dbReference type="EMBL" id="JAPJZI010000001">
    <property type="protein sequence ID" value="MDA5398135.1"/>
    <property type="molecule type" value="Genomic_DNA"/>
</dbReference>
<dbReference type="Gene3D" id="3.40.50.1240">
    <property type="entry name" value="Phosphoglycerate mutase-like"/>
    <property type="match status" value="1"/>
</dbReference>
<dbReference type="SMART" id="SM00855">
    <property type="entry name" value="PGAM"/>
    <property type="match status" value="1"/>
</dbReference>
<dbReference type="CDD" id="cd07067">
    <property type="entry name" value="HP_PGM_like"/>
    <property type="match status" value="1"/>
</dbReference>
<evidence type="ECO:0000313" key="1">
    <source>
        <dbReference type="EMBL" id="MDA5398135.1"/>
    </source>
</evidence>
<comment type="caution">
    <text evidence="1">The sequence shown here is derived from an EMBL/GenBank/DDBJ whole genome shotgun (WGS) entry which is preliminary data.</text>
</comment>
<reference evidence="1" key="1">
    <citation type="submission" date="2022-11" db="EMBL/GenBank/DDBJ databases">
        <title>Draft genome sequence of Hoeflea poritis E7-10 and Hoeflea prorocentri PM5-8, separated from scleractinian coral Porites lutea and marine dinoflagellate.</title>
        <authorList>
            <person name="Zhang G."/>
            <person name="Wei Q."/>
            <person name="Cai L."/>
        </authorList>
    </citation>
    <scope>NUCLEOTIDE SEQUENCE</scope>
    <source>
        <strain evidence="1">PM5-8</strain>
    </source>
</reference>
<dbReference type="AlphaFoldDB" id="A0A9X3UGB9"/>
<sequence length="182" mass="20483">MGKPVSSPATIYLLRHAHAAWAHPGQRDFGRQLDDRGREDADLVGRALARLPQQPEVVLCSTAVRCRQTSEIVVSHMQKTPEIHYINALYNDDHRLYVDLLSQQTAFPTMLVGHNPMMEDTLRTLCATASEDAAERLRKGYPTAGLAVLRFQGATPDIRSGGHMEEFLYPKRLRKKARKVHS</sequence>
<organism evidence="1 2">
    <name type="scientific">Hoeflea prorocentri</name>
    <dbReference type="NCBI Taxonomy" id="1922333"/>
    <lineage>
        <taxon>Bacteria</taxon>
        <taxon>Pseudomonadati</taxon>
        <taxon>Pseudomonadota</taxon>
        <taxon>Alphaproteobacteria</taxon>
        <taxon>Hyphomicrobiales</taxon>
        <taxon>Rhizobiaceae</taxon>
        <taxon>Hoeflea</taxon>
    </lineage>
</organism>
<dbReference type="PANTHER" id="PTHR47623:SF1">
    <property type="entry name" value="OS09G0287300 PROTEIN"/>
    <property type="match status" value="1"/>
</dbReference>
<accession>A0A9X3UGB9</accession>
<name>A0A9X3UGB9_9HYPH</name>
<gene>
    <name evidence="1" type="ORF">OQ273_06065</name>
</gene>
<dbReference type="RefSeq" id="WP_267989574.1">
    <property type="nucleotide sequence ID" value="NZ_JAPJZI010000001.1"/>
</dbReference>
<dbReference type="Pfam" id="PF00300">
    <property type="entry name" value="His_Phos_1"/>
    <property type="match status" value="1"/>
</dbReference>
<dbReference type="InterPro" id="IPR013078">
    <property type="entry name" value="His_Pase_superF_clade-1"/>
</dbReference>
<protein>
    <submittedName>
        <fullName evidence="1">Histidine phosphatase family protein</fullName>
    </submittedName>
</protein>
<proteinExistence type="predicted"/>
<dbReference type="Proteomes" id="UP001151234">
    <property type="component" value="Unassembled WGS sequence"/>
</dbReference>
<evidence type="ECO:0000313" key="2">
    <source>
        <dbReference type="Proteomes" id="UP001151234"/>
    </source>
</evidence>
<dbReference type="SUPFAM" id="SSF53254">
    <property type="entry name" value="Phosphoglycerate mutase-like"/>
    <property type="match status" value="1"/>
</dbReference>
<keyword evidence="2" id="KW-1185">Reference proteome</keyword>
<dbReference type="PANTHER" id="PTHR47623">
    <property type="entry name" value="OS09G0287300 PROTEIN"/>
    <property type="match status" value="1"/>
</dbReference>
<dbReference type="InterPro" id="IPR029033">
    <property type="entry name" value="His_PPase_superfam"/>
</dbReference>